<evidence type="ECO:0000256" key="2">
    <source>
        <dbReference type="ARBA" id="ARBA00010122"/>
    </source>
</evidence>
<comment type="pathway">
    <text evidence="8">Amino-acid biosynthesis; L-methionine biosynthesis via de novo pathway; L-homoserine from L-aspartate: step 1/3.</text>
</comment>
<dbReference type="EC" id="2.7.2.4" evidence="7"/>
<comment type="similarity">
    <text evidence="2 7">Belongs to the aspartokinase family.</text>
</comment>
<evidence type="ECO:0000256" key="1">
    <source>
        <dbReference type="ARBA" id="ARBA00004766"/>
    </source>
</evidence>
<comment type="caution">
    <text evidence="10">The sequence shown here is derived from an EMBL/GenBank/DDBJ whole genome shotgun (WGS) entry which is preliminary data.</text>
</comment>
<evidence type="ECO:0000256" key="8">
    <source>
        <dbReference type="RuleBase" id="RU004249"/>
    </source>
</evidence>
<feature type="domain" description="Aspartate/glutamate/uridylate kinase" evidence="9">
    <location>
        <begin position="2"/>
        <end position="282"/>
    </location>
</feature>
<accession>A0ABT4UGQ5</accession>
<dbReference type="InterPro" id="IPR036393">
    <property type="entry name" value="AceGlu_kinase-like_sf"/>
</dbReference>
<keyword evidence="6" id="KW-0067">ATP-binding</keyword>
<dbReference type="EMBL" id="JAQGEF010000003">
    <property type="protein sequence ID" value="MDA3613981.1"/>
    <property type="molecule type" value="Genomic_DNA"/>
</dbReference>
<evidence type="ECO:0000313" key="11">
    <source>
        <dbReference type="Proteomes" id="UP001210231"/>
    </source>
</evidence>
<evidence type="ECO:0000256" key="7">
    <source>
        <dbReference type="RuleBase" id="RU003448"/>
    </source>
</evidence>
<name>A0ABT4UGQ5_9BACT</name>
<evidence type="ECO:0000256" key="4">
    <source>
        <dbReference type="ARBA" id="ARBA00022741"/>
    </source>
</evidence>
<comment type="catalytic activity">
    <reaction evidence="7">
        <text>L-aspartate + ATP = 4-phospho-L-aspartate + ADP</text>
        <dbReference type="Rhea" id="RHEA:23776"/>
        <dbReference type="ChEBI" id="CHEBI:29991"/>
        <dbReference type="ChEBI" id="CHEBI:30616"/>
        <dbReference type="ChEBI" id="CHEBI:57535"/>
        <dbReference type="ChEBI" id="CHEBI:456216"/>
        <dbReference type="EC" id="2.7.2.4"/>
    </reaction>
</comment>
<comment type="pathway">
    <text evidence="1 8">Amino-acid biosynthesis; L-lysine biosynthesis via DAP pathway; (S)-tetrahydrodipicolinate from L-aspartate: step 1/4.</text>
</comment>
<evidence type="ECO:0000256" key="6">
    <source>
        <dbReference type="ARBA" id="ARBA00022840"/>
    </source>
</evidence>
<comment type="pathway">
    <text evidence="8">Amino-acid biosynthesis; L-threonine biosynthesis; L-threonine from L-aspartate: step 1/5.</text>
</comment>
<proteinExistence type="inferred from homology"/>
<dbReference type="NCBIfam" id="TIGR00657">
    <property type="entry name" value="asp_kinases"/>
    <property type="match status" value="1"/>
</dbReference>
<evidence type="ECO:0000259" key="9">
    <source>
        <dbReference type="Pfam" id="PF00696"/>
    </source>
</evidence>
<keyword evidence="11" id="KW-1185">Reference proteome</keyword>
<protein>
    <recommendedName>
        <fullName evidence="7">Aspartokinase</fullName>
        <ecNumber evidence="7">2.7.2.4</ecNumber>
    </recommendedName>
</protein>
<dbReference type="SUPFAM" id="SSF53633">
    <property type="entry name" value="Carbamate kinase-like"/>
    <property type="match status" value="1"/>
</dbReference>
<dbReference type="Proteomes" id="UP001210231">
    <property type="component" value="Unassembled WGS sequence"/>
</dbReference>
<dbReference type="Gene3D" id="1.20.120.1320">
    <property type="entry name" value="Aspartokinase, catalytic domain"/>
    <property type="match status" value="1"/>
</dbReference>
<dbReference type="Pfam" id="PF00696">
    <property type="entry name" value="AA_kinase"/>
    <property type="match status" value="1"/>
</dbReference>
<reference evidence="10 11" key="1">
    <citation type="submission" date="2022-12" db="EMBL/GenBank/DDBJ databases">
        <title>Chitinophagaceae gen. sp. nov., a new member of the family Chitinophagaceae, isolated from soil in a chemical factory.</title>
        <authorList>
            <person name="Ke Z."/>
        </authorList>
    </citation>
    <scope>NUCLEOTIDE SEQUENCE [LARGE SCALE GENOMIC DNA]</scope>
    <source>
        <strain evidence="10 11">LY-5</strain>
    </source>
</reference>
<keyword evidence="3 7" id="KW-0808">Transferase</keyword>
<sequence>MLVYKFGGASVSTIVNIKNAGEILRTQPNNHPVLTVVSAIGKTTNALENVAHAYYSQDIQQALDYFEIIKQQHLNIAKDLLTNELINCQNQLLDFFTEVEWLLHDKPVRHFDYYYDQIVCIGELLSTSIFSHYLTEAGIENTWVDVRDILRTNDNFREAVLDWDYSAQQVEQQILPLFQDSKIVVTQGFIGSTTDNESTTFGREGSDYTGAIFANLLNAESLTIWKDVPSVMNADPKQFDFATPLPVLSYDEVIEMAFYGAQIIHPKTIKPIHDKEIPLLVKCFLDPALPGTVISKIKTKIDTPVVILKENQALIKFQSKTYDFVGEQAVSELYLLMKKLFIKPNMTQIGAINFTGVYDHISDKVQQLALEAENLFDVQITQGLQMLTIRHYQPQIIDTLTSGKQILLTQKTNETIQFLMQ</sequence>
<dbReference type="InterPro" id="IPR001048">
    <property type="entry name" value="Asp/Glu/Uridylate_kinase"/>
</dbReference>
<dbReference type="RefSeq" id="WP_407030311.1">
    <property type="nucleotide sequence ID" value="NZ_JAQGEF010000003.1"/>
</dbReference>
<evidence type="ECO:0000256" key="5">
    <source>
        <dbReference type="ARBA" id="ARBA00022777"/>
    </source>
</evidence>
<dbReference type="PANTHER" id="PTHR21499:SF59">
    <property type="entry name" value="ASPARTOKINASE"/>
    <property type="match status" value="1"/>
</dbReference>
<evidence type="ECO:0000313" key="10">
    <source>
        <dbReference type="EMBL" id="MDA3613981.1"/>
    </source>
</evidence>
<keyword evidence="4" id="KW-0547">Nucleotide-binding</keyword>
<gene>
    <name evidence="10" type="ORF">O3P16_04130</name>
</gene>
<dbReference type="GO" id="GO:0004072">
    <property type="term" value="F:aspartate kinase activity"/>
    <property type="evidence" value="ECO:0007669"/>
    <property type="project" value="UniProtKB-EC"/>
</dbReference>
<dbReference type="InterPro" id="IPR001341">
    <property type="entry name" value="Asp_kinase"/>
</dbReference>
<organism evidence="10 11">
    <name type="scientific">Polluticaenibacter yanchengensis</name>
    <dbReference type="NCBI Taxonomy" id="3014562"/>
    <lineage>
        <taxon>Bacteria</taxon>
        <taxon>Pseudomonadati</taxon>
        <taxon>Bacteroidota</taxon>
        <taxon>Chitinophagia</taxon>
        <taxon>Chitinophagales</taxon>
        <taxon>Chitinophagaceae</taxon>
        <taxon>Polluticaenibacter</taxon>
    </lineage>
</organism>
<keyword evidence="8" id="KW-0028">Amino-acid biosynthesis</keyword>
<dbReference type="PANTHER" id="PTHR21499">
    <property type="entry name" value="ASPARTATE KINASE"/>
    <property type="match status" value="1"/>
</dbReference>
<dbReference type="InterPro" id="IPR042199">
    <property type="entry name" value="AsparK_Bifunc_asparK/hSer_DH"/>
</dbReference>
<dbReference type="Gene3D" id="3.40.1160.10">
    <property type="entry name" value="Acetylglutamate kinase-like"/>
    <property type="match status" value="1"/>
</dbReference>
<evidence type="ECO:0000256" key="3">
    <source>
        <dbReference type="ARBA" id="ARBA00022679"/>
    </source>
</evidence>
<keyword evidence="5 7" id="KW-0418">Kinase</keyword>